<feature type="domain" description="Phosphoribosyltransferase" evidence="1">
    <location>
        <begin position="7"/>
        <end position="177"/>
    </location>
</feature>
<reference evidence="2 3" key="1">
    <citation type="journal article" date="2016" name="Nat. Commun.">
        <title>Thousands of microbial genomes shed light on interconnected biogeochemical processes in an aquifer system.</title>
        <authorList>
            <person name="Anantharaman K."/>
            <person name="Brown C.T."/>
            <person name="Hug L.A."/>
            <person name="Sharon I."/>
            <person name="Castelle C.J."/>
            <person name="Probst A.J."/>
            <person name="Thomas B.C."/>
            <person name="Singh A."/>
            <person name="Wilkins M.J."/>
            <person name="Karaoz U."/>
            <person name="Brodie E.L."/>
            <person name="Williams K.H."/>
            <person name="Hubbard S.S."/>
            <person name="Banfield J.F."/>
        </authorList>
    </citation>
    <scope>NUCLEOTIDE SEQUENCE [LARGE SCALE GENOMIC DNA]</scope>
</reference>
<protein>
    <recommendedName>
        <fullName evidence="1">Phosphoribosyltransferase domain-containing protein</fullName>
    </recommendedName>
</protein>
<dbReference type="Gene3D" id="3.40.50.2020">
    <property type="match status" value="1"/>
</dbReference>
<sequence>MFTDRKEAGKKLAEKLVAYRGTDTVVLALPRGGVVTGHEVAKALNLPLDIIAVRKIGHPSSPEYAIGAVDEHGTRILNETEAAAVDQKWLAEETGRQKEEAKRRSTAYRESRAPEILAGKAAIIVDDGIATGLTMRLAVRAVKAQNPQKIIVAVPVAPAESLQTLKQEGADDTVVLEPPEEFLGAVGAHYVRFEQVEDAEVIRLLQSAHAR</sequence>
<evidence type="ECO:0000313" key="2">
    <source>
        <dbReference type="EMBL" id="OGG91031.1"/>
    </source>
</evidence>
<dbReference type="Proteomes" id="UP000178601">
    <property type="component" value="Unassembled WGS sequence"/>
</dbReference>
<dbReference type="CDD" id="cd06223">
    <property type="entry name" value="PRTases_typeI"/>
    <property type="match status" value="1"/>
</dbReference>
<dbReference type="AlphaFoldDB" id="A0A1F6FYU6"/>
<dbReference type="EMBL" id="MFMQ01000076">
    <property type="protein sequence ID" value="OGG91031.1"/>
    <property type="molecule type" value="Genomic_DNA"/>
</dbReference>
<gene>
    <name evidence="2" type="ORF">A3H16_03810</name>
</gene>
<evidence type="ECO:0000259" key="1">
    <source>
        <dbReference type="Pfam" id="PF00156"/>
    </source>
</evidence>
<dbReference type="Gene3D" id="3.30.1310.20">
    <property type="entry name" value="PRTase-like"/>
    <property type="match status" value="1"/>
</dbReference>
<evidence type="ECO:0000313" key="3">
    <source>
        <dbReference type="Proteomes" id="UP000178601"/>
    </source>
</evidence>
<dbReference type="InterPro" id="IPR000836">
    <property type="entry name" value="PRTase_dom"/>
</dbReference>
<name>A0A1F6FYU6_9BACT</name>
<dbReference type="InterPro" id="IPR029057">
    <property type="entry name" value="PRTase-like"/>
</dbReference>
<proteinExistence type="predicted"/>
<dbReference type="Pfam" id="PF00156">
    <property type="entry name" value="Pribosyltran"/>
    <property type="match status" value="1"/>
</dbReference>
<accession>A0A1F6FYU6</accession>
<comment type="caution">
    <text evidence="2">The sequence shown here is derived from an EMBL/GenBank/DDBJ whole genome shotgun (WGS) entry which is preliminary data.</text>
</comment>
<organism evidence="2 3">
    <name type="scientific">Candidatus Kaiserbacteria bacterium RIFCSPLOWO2_12_FULL_53_8</name>
    <dbReference type="NCBI Taxonomy" id="1798529"/>
    <lineage>
        <taxon>Bacteria</taxon>
        <taxon>Candidatus Kaiseribacteriota</taxon>
    </lineage>
</organism>
<dbReference type="SUPFAM" id="SSF53271">
    <property type="entry name" value="PRTase-like"/>
    <property type="match status" value="1"/>
</dbReference>